<reference evidence="1 2" key="1">
    <citation type="journal article" date="2013" name="PLoS Genet.">
        <title>The genome and development-dependent transcriptomes of Pyronema confluens: a window into fungal evolution.</title>
        <authorList>
            <person name="Traeger S."/>
            <person name="Altegoer F."/>
            <person name="Freitag M."/>
            <person name="Gabaldon T."/>
            <person name="Kempken F."/>
            <person name="Kumar A."/>
            <person name="Marcet-Houben M."/>
            <person name="Poggeler S."/>
            <person name="Stajich J.E."/>
            <person name="Nowrousian M."/>
        </authorList>
    </citation>
    <scope>NUCLEOTIDE SEQUENCE [LARGE SCALE GENOMIC DNA]</scope>
    <source>
        <strain evidence="2">CBS 100304</strain>
        <tissue evidence="1">Vegetative mycelium</tissue>
    </source>
</reference>
<sequence>MDHLNPKLMDRSRNKSTIIDELDMIPRIIRMRERMEAMKLQIIEAKRRREAMASPIKRGEEWSMKSGDDKAEVINRNEVVAV</sequence>
<proteinExistence type="predicted"/>
<organism evidence="1 2">
    <name type="scientific">Pyronema omphalodes (strain CBS 100304)</name>
    <name type="common">Pyronema confluens</name>
    <dbReference type="NCBI Taxonomy" id="1076935"/>
    <lineage>
        <taxon>Eukaryota</taxon>
        <taxon>Fungi</taxon>
        <taxon>Dikarya</taxon>
        <taxon>Ascomycota</taxon>
        <taxon>Pezizomycotina</taxon>
        <taxon>Pezizomycetes</taxon>
        <taxon>Pezizales</taxon>
        <taxon>Pyronemataceae</taxon>
        <taxon>Pyronema</taxon>
    </lineage>
</organism>
<protein>
    <submittedName>
        <fullName evidence="1">Uncharacterized protein</fullName>
    </submittedName>
</protein>
<gene>
    <name evidence="1" type="ORF">PCON_06508</name>
</gene>
<keyword evidence="2" id="KW-1185">Reference proteome</keyword>
<dbReference type="EMBL" id="HF935323">
    <property type="protein sequence ID" value="CCX06921.1"/>
    <property type="molecule type" value="Genomic_DNA"/>
</dbReference>
<evidence type="ECO:0000313" key="1">
    <source>
        <dbReference type="EMBL" id="CCX06921.1"/>
    </source>
</evidence>
<dbReference type="Proteomes" id="UP000018144">
    <property type="component" value="Unassembled WGS sequence"/>
</dbReference>
<evidence type="ECO:0000313" key="2">
    <source>
        <dbReference type="Proteomes" id="UP000018144"/>
    </source>
</evidence>
<name>U4KY76_PYROM</name>
<accession>U4KY76</accession>
<dbReference type="AlphaFoldDB" id="U4KY76"/>